<protein>
    <recommendedName>
        <fullName evidence="3">Beta/gamma crystallin 'Greek key' domain-containing protein</fullName>
    </recommendedName>
</protein>
<dbReference type="Pfam" id="PF00030">
    <property type="entry name" value="Crystall"/>
    <property type="match status" value="2"/>
</dbReference>
<name>A0AAR2JDW3_PYGNA</name>
<sequence length="334" mass="37823">MSKIIVYDHANFEGVSREFTSSVSDLVNENLNDCISSLKVIGDPWVAYSDSNFSGSQFVYEEGEYATVEWNDSFSSLEVVTEDLMNPQITLYEDDNYRGRSIVLTTETNLAFGSFHDMASSHKVQRGAWVLYEDSERGGAQMVARASRDVPVYDWFNDKVSHVRPLKPGKFIIKSEILWDMKEEHVKSVMIDSICGLNYGEHEQSFSTELFREYTGSITDTFNFSSSTQVTWGTSFSVDVGFIKAQQNFSFSNTFNVQRGGSNTRSEKKSIRISLPTKIAPHTKLTVNVLRKEVDVKVPVKLTIKTGSHIIVEFGEYRCESGNSIITEYKEEKI</sequence>
<dbReference type="RefSeq" id="XP_017537030.1">
    <property type="nucleotide sequence ID" value="XM_017681541.1"/>
</dbReference>
<feature type="domain" description="Beta/gamma crystallin 'Greek key'" evidence="3">
    <location>
        <begin position="87"/>
        <end position="126"/>
    </location>
</feature>
<dbReference type="GO" id="GO:0002088">
    <property type="term" value="P:lens development in camera-type eye"/>
    <property type="evidence" value="ECO:0007669"/>
    <property type="project" value="TreeGrafter"/>
</dbReference>
<dbReference type="Gene3D" id="2.60.20.10">
    <property type="entry name" value="Crystallins"/>
    <property type="match status" value="2"/>
</dbReference>
<dbReference type="SUPFAM" id="SSF49695">
    <property type="entry name" value="gamma-Crystallin-like"/>
    <property type="match status" value="1"/>
</dbReference>
<keyword evidence="2" id="KW-0677">Repeat</keyword>
<dbReference type="Ensembl" id="ENSPNAT00000083045.1">
    <property type="protein sequence ID" value="ENSPNAP00000048517.1"/>
    <property type="gene ID" value="ENSPNAG00000032056.1"/>
</dbReference>
<feature type="domain" description="Beta/gamma crystallin 'Greek key'" evidence="3">
    <location>
        <begin position="2"/>
        <end position="42"/>
    </location>
</feature>
<dbReference type="CDD" id="cd20230">
    <property type="entry name" value="PFM_EP37-like"/>
    <property type="match status" value="1"/>
</dbReference>
<dbReference type="RefSeq" id="XP_017537029.1">
    <property type="nucleotide sequence ID" value="XM_017681540.1"/>
</dbReference>
<evidence type="ECO:0000313" key="4">
    <source>
        <dbReference type="Ensembl" id="ENSPNAP00000048517.1"/>
    </source>
</evidence>
<evidence type="ECO:0000256" key="1">
    <source>
        <dbReference type="ARBA" id="ARBA00009646"/>
    </source>
</evidence>
<dbReference type="Proteomes" id="UP001501920">
    <property type="component" value="Chromosome 9"/>
</dbReference>
<dbReference type="Gene3D" id="2.170.15.10">
    <property type="entry name" value="Proaerolysin, chain A, domain 3"/>
    <property type="match status" value="1"/>
</dbReference>
<accession>A0AAR2JDW3</accession>
<dbReference type="PANTHER" id="PTHR11818:SF103">
    <property type="entry name" value="BETA_GAMMA CRYSTALLIN 'GREEK KEY' DOMAIN-CONTAINING PROTEIN"/>
    <property type="match status" value="1"/>
</dbReference>
<dbReference type="GO" id="GO:0005212">
    <property type="term" value="F:structural constituent of eye lens"/>
    <property type="evidence" value="ECO:0007669"/>
    <property type="project" value="TreeGrafter"/>
</dbReference>
<feature type="domain" description="Beta/gamma crystallin 'Greek key'" evidence="3">
    <location>
        <begin position="43"/>
        <end position="81"/>
    </location>
</feature>
<dbReference type="InterPro" id="IPR001064">
    <property type="entry name" value="Beta/gamma_crystallin"/>
</dbReference>
<reference evidence="4" key="3">
    <citation type="submission" date="2025-09" db="UniProtKB">
        <authorList>
            <consortium name="Ensembl"/>
        </authorList>
    </citation>
    <scope>IDENTIFICATION</scope>
</reference>
<dbReference type="SMART" id="SM00247">
    <property type="entry name" value="XTALbg"/>
    <property type="match status" value="2"/>
</dbReference>
<dbReference type="GO" id="GO:0007601">
    <property type="term" value="P:visual perception"/>
    <property type="evidence" value="ECO:0007669"/>
    <property type="project" value="TreeGrafter"/>
</dbReference>
<dbReference type="GeneID" id="108410457"/>
<dbReference type="PROSITE" id="PS50915">
    <property type="entry name" value="CRYSTALLIN_BETA_GAMMA"/>
    <property type="match status" value="3"/>
</dbReference>
<reference evidence="4" key="2">
    <citation type="submission" date="2025-08" db="UniProtKB">
        <authorList>
            <consortium name="Ensembl"/>
        </authorList>
    </citation>
    <scope>IDENTIFICATION</scope>
</reference>
<dbReference type="PANTHER" id="PTHR11818">
    <property type="entry name" value="BETA/GAMMA CRYSTALLIN"/>
    <property type="match status" value="1"/>
</dbReference>
<comment type="similarity">
    <text evidence="1">Belongs to the beta/gamma-crystallin family.</text>
</comment>
<keyword evidence="5" id="KW-1185">Reference proteome</keyword>
<dbReference type="SUPFAM" id="SSF56973">
    <property type="entry name" value="Aerolisin/ETX pore-forming domain"/>
    <property type="match status" value="1"/>
</dbReference>
<dbReference type="GeneTree" id="ENSGT00420000030545"/>
<proteinExistence type="inferred from homology"/>
<organism evidence="4 5">
    <name type="scientific">Pygocentrus nattereri</name>
    <name type="common">Red-bellied piranha</name>
    <dbReference type="NCBI Taxonomy" id="42514"/>
    <lineage>
        <taxon>Eukaryota</taxon>
        <taxon>Metazoa</taxon>
        <taxon>Chordata</taxon>
        <taxon>Craniata</taxon>
        <taxon>Vertebrata</taxon>
        <taxon>Euteleostomi</taxon>
        <taxon>Actinopterygii</taxon>
        <taxon>Neopterygii</taxon>
        <taxon>Teleostei</taxon>
        <taxon>Ostariophysi</taxon>
        <taxon>Characiformes</taxon>
        <taxon>Characoidei</taxon>
        <taxon>Pygocentrus</taxon>
    </lineage>
</organism>
<evidence type="ECO:0000256" key="2">
    <source>
        <dbReference type="ARBA" id="ARBA00022737"/>
    </source>
</evidence>
<evidence type="ECO:0000259" key="3">
    <source>
        <dbReference type="PROSITE" id="PS50915"/>
    </source>
</evidence>
<dbReference type="InterPro" id="IPR011024">
    <property type="entry name" value="G_crystallin-like"/>
</dbReference>
<reference evidence="4 5" key="1">
    <citation type="submission" date="2020-10" db="EMBL/GenBank/DDBJ databases">
        <title>Pygocentrus nattereri (red-bellied piranha) genome, fPygNat1, primary haplotype.</title>
        <authorList>
            <person name="Myers G."/>
            <person name="Meyer A."/>
            <person name="Karagic N."/>
            <person name="Pippel M."/>
            <person name="Winkler S."/>
            <person name="Tracey A."/>
            <person name="Wood J."/>
            <person name="Formenti G."/>
            <person name="Howe K."/>
            <person name="Fedrigo O."/>
            <person name="Jarvis E.D."/>
        </authorList>
    </citation>
    <scope>NUCLEOTIDE SEQUENCE [LARGE SCALE GENOMIC DNA]</scope>
</reference>
<dbReference type="AlphaFoldDB" id="A0AAR2JDW3"/>
<dbReference type="InterPro" id="IPR050252">
    <property type="entry name" value="Beta/Gamma-Crystallin"/>
</dbReference>
<evidence type="ECO:0000313" key="5">
    <source>
        <dbReference type="Proteomes" id="UP001501920"/>
    </source>
</evidence>